<dbReference type="EMBL" id="MLAK01000743">
    <property type="protein sequence ID" value="OHT05873.1"/>
    <property type="molecule type" value="Genomic_DNA"/>
</dbReference>
<sequence>MTSGLKQCIEADSPQLIRYLPQNKMLITQFISIPGHFPSPNQNPGNIEQFFDDPSPAQYAIIINRPNALQALINLSCNSPNEGGPDNSGFGLPIEDVFLPKPFSTNCKLPLLNLAVRVNNFRCLKILVDYLKSKNYTIDTTDRDLHTPLLEAVLNSNSEMTLYLLREGADPLFTPKNNALARPIMNALFVMPELFIWMVKTLNELKKSDKFLPLLSEKFDPKTFQLSSSGKTLQEILATRQDLSFSRNAFAQVLNNTKNPEVITPNDGLQNTVAPQQPIVEVELCQECKANPSCIICPLCGKHLCAEHESKHDCK</sequence>
<accession>A0A1J4K358</accession>
<dbReference type="Gene3D" id="1.25.40.20">
    <property type="entry name" value="Ankyrin repeat-containing domain"/>
    <property type="match status" value="1"/>
</dbReference>
<evidence type="ECO:0000313" key="1">
    <source>
        <dbReference type="EMBL" id="OHT05873.1"/>
    </source>
</evidence>
<name>A0A1J4K358_9EUKA</name>
<dbReference type="Proteomes" id="UP000179807">
    <property type="component" value="Unassembled WGS sequence"/>
</dbReference>
<protein>
    <submittedName>
        <fullName evidence="1">Uncharacterized protein</fullName>
    </submittedName>
</protein>
<dbReference type="InterPro" id="IPR002110">
    <property type="entry name" value="Ankyrin_rpt"/>
</dbReference>
<dbReference type="InterPro" id="IPR036770">
    <property type="entry name" value="Ankyrin_rpt-contain_sf"/>
</dbReference>
<reference evidence="1" key="1">
    <citation type="submission" date="2016-10" db="EMBL/GenBank/DDBJ databases">
        <authorList>
            <person name="Benchimol M."/>
            <person name="Almeida L.G."/>
            <person name="Vasconcelos A.T."/>
            <person name="Perreira-Neves A."/>
            <person name="Rosa I.A."/>
            <person name="Tasca T."/>
            <person name="Bogo M.R."/>
            <person name="de Souza W."/>
        </authorList>
    </citation>
    <scope>NUCLEOTIDE SEQUENCE [LARGE SCALE GENOMIC DNA]</scope>
    <source>
        <strain evidence="1">K</strain>
    </source>
</reference>
<dbReference type="RefSeq" id="XP_068359009.1">
    <property type="nucleotide sequence ID" value="XM_068504822.1"/>
</dbReference>
<dbReference type="AlphaFoldDB" id="A0A1J4K358"/>
<evidence type="ECO:0000313" key="2">
    <source>
        <dbReference type="Proteomes" id="UP000179807"/>
    </source>
</evidence>
<dbReference type="GeneID" id="94839526"/>
<dbReference type="SUPFAM" id="SSF48403">
    <property type="entry name" value="Ankyrin repeat"/>
    <property type="match status" value="1"/>
</dbReference>
<comment type="caution">
    <text evidence="1">The sequence shown here is derived from an EMBL/GenBank/DDBJ whole genome shotgun (WGS) entry which is preliminary data.</text>
</comment>
<proteinExistence type="predicted"/>
<keyword evidence="2" id="KW-1185">Reference proteome</keyword>
<dbReference type="SMART" id="SM00248">
    <property type="entry name" value="ANK"/>
    <property type="match status" value="3"/>
</dbReference>
<gene>
    <name evidence="1" type="ORF">TRFO_26223</name>
</gene>
<dbReference type="VEuPathDB" id="TrichDB:TRFO_26223"/>
<organism evidence="1 2">
    <name type="scientific">Tritrichomonas foetus</name>
    <dbReference type="NCBI Taxonomy" id="1144522"/>
    <lineage>
        <taxon>Eukaryota</taxon>
        <taxon>Metamonada</taxon>
        <taxon>Parabasalia</taxon>
        <taxon>Tritrichomonadida</taxon>
        <taxon>Tritrichomonadidae</taxon>
        <taxon>Tritrichomonas</taxon>
    </lineage>
</organism>